<reference evidence="4 5" key="1">
    <citation type="submission" date="2020-01" db="EMBL/GenBank/DDBJ databases">
        <authorList>
            <person name="Gulvik C.A."/>
            <person name="Batra D.G."/>
        </authorList>
    </citation>
    <scope>NUCLEOTIDE SEQUENCE [LARGE SCALE GENOMIC DNA]</scope>
    <source>
        <strain evidence="4 5">W9323</strain>
    </source>
</reference>
<keyword evidence="2" id="KW-0732">Signal</keyword>
<dbReference type="Proteomes" id="UP000503088">
    <property type="component" value="Chromosome"/>
</dbReference>
<dbReference type="RefSeq" id="WP_173220757.1">
    <property type="nucleotide sequence ID" value="NZ_CP048104.1"/>
</dbReference>
<evidence type="ECO:0000256" key="2">
    <source>
        <dbReference type="SAM" id="SignalP"/>
    </source>
</evidence>
<feature type="signal peptide" evidence="2">
    <location>
        <begin position="1"/>
        <end position="27"/>
    </location>
</feature>
<organism evidence="4 5">
    <name type="scientific">Kroppenstedtia pulmonis</name>
    <dbReference type="NCBI Taxonomy" id="1380685"/>
    <lineage>
        <taxon>Bacteria</taxon>
        <taxon>Bacillati</taxon>
        <taxon>Bacillota</taxon>
        <taxon>Bacilli</taxon>
        <taxon>Bacillales</taxon>
        <taxon>Thermoactinomycetaceae</taxon>
        <taxon>Kroppenstedtia</taxon>
    </lineage>
</organism>
<dbReference type="Pfam" id="PF03413">
    <property type="entry name" value="PepSY"/>
    <property type="match status" value="1"/>
</dbReference>
<dbReference type="EMBL" id="CP048104">
    <property type="protein sequence ID" value="QKG83736.1"/>
    <property type="molecule type" value="Genomic_DNA"/>
</dbReference>
<protein>
    <submittedName>
        <fullName evidence="4">PepSY domain-containing protein</fullName>
    </submittedName>
</protein>
<evidence type="ECO:0000313" key="4">
    <source>
        <dbReference type="EMBL" id="QKG83736.1"/>
    </source>
</evidence>
<gene>
    <name evidence="4" type="ORF">GXN76_04100</name>
</gene>
<evidence type="ECO:0000256" key="1">
    <source>
        <dbReference type="SAM" id="MobiDB-lite"/>
    </source>
</evidence>
<proteinExistence type="predicted"/>
<dbReference type="Gene3D" id="3.10.450.40">
    <property type="match status" value="1"/>
</dbReference>
<feature type="compositionally biased region" description="Acidic residues" evidence="1">
    <location>
        <begin position="46"/>
        <end position="56"/>
    </location>
</feature>
<evidence type="ECO:0000313" key="5">
    <source>
        <dbReference type="Proteomes" id="UP000503088"/>
    </source>
</evidence>
<dbReference type="AlphaFoldDB" id="A0A7D4C5E2"/>
<feature type="compositionally biased region" description="Low complexity" evidence="1">
    <location>
        <begin position="64"/>
        <end position="84"/>
    </location>
</feature>
<feature type="region of interest" description="Disordered" evidence="1">
    <location>
        <begin position="28"/>
        <end position="90"/>
    </location>
</feature>
<name>A0A7D4C5E2_9BACL</name>
<dbReference type="KEGG" id="kpul:GXN76_04100"/>
<feature type="compositionally biased region" description="Basic and acidic residues" evidence="1">
    <location>
        <begin position="29"/>
        <end position="45"/>
    </location>
</feature>
<evidence type="ECO:0000259" key="3">
    <source>
        <dbReference type="Pfam" id="PF03413"/>
    </source>
</evidence>
<accession>A0A7D4C5E2</accession>
<keyword evidence="5" id="KW-1185">Reference proteome</keyword>
<feature type="domain" description="PepSY" evidence="3">
    <location>
        <begin position="89"/>
        <end position="148"/>
    </location>
</feature>
<feature type="chain" id="PRO_5038644630" evidence="2">
    <location>
        <begin position="28"/>
        <end position="152"/>
    </location>
</feature>
<sequence>MKLIKYFLIMALAAVLCGAGLALYQSAKGSDKGEVTVEKEEKVESGEADDQKEEGESENRDTTIQDQGIDSSQQSDGTAPSSAGTTGGKLTAEDAAKIALRGLDGKIEKIKLKEKDDGAYYKVKIVGRSGFKEAKMEIDAYTGAVLSVDIDD</sequence>
<dbReference type="InterPro" id="IPR025711">
    <property type="entry name" value="PepSY"/>
</dbReference>